<feature type="compositionally biased region" description="Low complexity" evidence="1">
    <location>
        <begin position="133"/>
        <end position="150"/>
    </location>
</feature>
<feature type="region of interest" description="Disordered" evidence="1">
    <location>
        <begin position="82"/>
        <end position="189"/>
    </location>
</feature>
<dbReference type="AlphaFoldDB" id="A0A8S3E751"/>
<accession>A0A8S3E751</accession>
<reference evidence="2" key="1">
    <citation type="submission" date="2021-02" db="EMBL/GenBank/DDBJ databases">
        <authorList>
            <person name="Nowell W R."/>
        </authorList>
    </citation>
    <scope>NUCLEOTIDE SEQUENCE</scope>
</reference>
<feature type="compositionally biased region" description="Acidic residues" evidence="1">
    <location>
        <begin position="110"/>
        <end position="123"/>
    </location>
</feature>
<organism evidence="2 3">
    <name type="scientific">Rotaria magnacalcarata</name>
    <dbReference type="NCBI Taxonomy" id="392030"/>
    <lineage>
        <taxon>Eukaryota</taxon>
        <taxon>Metazoa</taxon>
        <taxon>Spiralia</taxon>
        <taxon>Gnathifera</taxon>
        <taxon>Rotifera</taxon>
        <taxon>Eurotatoria</taxon>
        <taxon>Bdelloidea</taxon>
        <taxon>Philodinida</taxon>
        <taxon>Philodinidae</taxon>
        <taxon>Rotaria</taxon>
    </lineage>
</organism>
<name>A0A8S3E751_9BILA</name>
<dbReference type="EMBL" id="CAJOBH010223428">
    <property type="protein sequence ID" value="CAF5038273.1"/>
    <property type="molecule type" value="Genomic_DNA"/>
</dbReference>
<proteinExistence type="predicted"/>
<feature type="non-terminal residue" evidence="2">
    <location>
        <position position="189"/>
    </location>
</feature>
<comment type="caution">
    <text evidence="2">The sequence shown here is derived from an EMBL/GenBank/DDBJ whole genome shotgun (WGS) entry which is preliminary data.</text>
</comment>
<gene>
    <name evidence="2" type="ORF">BYL167_LOCUS56642</name>
</gene>
<evidence type="ECO:0000313" key="3">
    <source>
        <dbReference type="Proteomes" id="UP000681967"/>
    </source>
</evidence>
<dbReference type="Proteomes" id="UP000681967">
    <property type="component" value="Unassembled WGS sequence"/>
</dbReference>
<evidence type="ECO:0000313" key="2">
    <source>
        <dbReference type="EMBL" id="CAF5038273.1"/>
    </source>
</evidence>
<sequence length="189" mass="20961">MVKAGKKTTTRNSSDKNKDNAVMFLLVRDIVSHTHHIVPRSAAITSKKIEKLEAGDEVSFGIRNKRSRCVILMIGWRFKKKNSKTHEKKPIEDDSEVDSTNNGEAHESTEADSEEEASSDQENEVLCINEEQSSNVIHSLNSSSSSSSQSAIPKETESDKFAQKRKVPLEDDCSESATKCARNSYKGVS</sequence>
<protein>
    <submittedName>
        <fullName evidence="2">Uncharacterized protein</fullName>
    </submittedName>
</protein>
<evidence type="ECO:0000256" key="1">
    <source>
        <dbReference type="SAM" id="MobiDB-lite"/>
    </source>
</evidence>